<evidence type="ECO:0000256" key="1">
    <source>
        <dbReference type="ARBA" id="ARBA00008791"/>
    </source>
</evidence>
<accession>A0ABW1G093</accession>
<dbReference type="PRINTS" id="PR01438">
    <property type="entry name" value="UNVRSLSTRESS"/>
</dbReference>
<feature type="domain" description="UspA" evidence="2">
    <location>
        <begin position="16"/>
        <end position="154"/>
    </location>
</feature>
<comment type="caution">
    <text evidence="3">The sequence shown here is derived from an EMBL/GenBank/DDBJ whole genome shotgun (WGS) entry which is preliminary data.</text>
</comment>
<keyword evidence="4" id="KW-1185">Reference proteome</keyword>
<dbReference type="RefSeq" id="WP_380581268.1">
    <property type="nucleotide sequence ID" value="NZ_JBHSQJ010000025.1"/>
</dbReference>
<dbReference type="InterPro" id="IPR006015">
    <property type="entry name" value="Universal_stress_UspA"/>
</dbReference>
<sequence>MLVVNELPGPELAPGVLAGLDGSDGSLWALERAAAEAAALKLPLYALAGVNPVPLGWEPGLGDLVQESVERLLAGMTEVATRGIEAVAARSPHPGPVSLHVVAGSPVDLMLRCSRSQHTVVVGTRGNGGFARLLLGSVATALAHHSACPVLLVPPPAVQPPERPGIEDVRPRVLL</sequence>
<name>A0ABW1G093_9ACTN</name>
<gene>
    <name evidence="3" type="ORF">ACFP3V_07920</name>
</gene>
<dbReference type="InterPro" id="IPR006016">
    <property type="entry name" value="UspA"/>
</dbReference>
<dbReference type="SUPFAM" id="SSF52402">
    <property type="entry name" value="Adenine nucleotide alpha hydrolases-like"/>
    <property type="match status" value="1"/>
</dbReference>
<dbReference type="PANTHER" id="PTHR46553">
    <property type="entry name" value="ADENINE NUCLEOTIDE ALPHA HYDROLASES-LIKE SUPERFAMILY PROTEIN"/>
    <property type="match status" value="1"/>
</dbReference>
<dbReference type="PANTHER" id="PTHR46553:SF3">
    <property type="entry name" value="ADENINE NUCLEOTIDE ALPHA HYDROLASES-LIKE SUPERFAMILY PROTEIN"/>
    <property type="match status" value="1"/>
</dbReference>
<dbReference type="EMBL" id="JBHSQJ010000025">
    <property type="protein sequence ID" value="MFC5907144.1"/>
    <property type="molecule type" value="Genomic_DNA"/>
</dbReference>
<dbReference type="Pfam" id="PF00582">
    <property type="entry name" value="Usp"/>
    <property type="match status" value="1"/>
</dbReference>
<dbReference type="InterPro" id="IPR014729">
    <property type="entry name" value="Rossmann-like_a/b/a_fold"/>
</dbReference>
<evidence type="ECO:0000259" key="2">
    <source>
        <dbReference type="Pfam" id="PF00582"/>
    </source>
</evidence>
<protein>
    <submittedName>
        <fullName evidence="3">Universal stress protein</fullName>
    </submittedName>
</protein>
<reference evidence="4" key="1">
    <citation type="journal article" date="2019" name="Int. J. Syst. Evol. Microbiol.">
        <title>The Global Catalogue of Microorganisms (GCM) 10K type strain sequencing project: providing services to taxonomists for standard genome sequencing and annotation.</title>
        <authorList>
            <consortium name="The Broad Institute Genomics Platform"/>
            <consortium name="The Broad Institute Genome Sequencing Center for Infectious Disease"/>
            <person name="Wu L."/>
            <person name="Ma J."/>
        </authorList>
    </citation>
    <scope>NUCLEOTIDE SEQUENCE [LARGE SCALE GENOMIC DNA]</scope>
    <source>
        <strain evidence="4">JCM 4816</strain>
    </source>
</reference>
<evidence type="ECO:0000313" key="3">
    <source>
        <dbReference type="EMBL" id="MFC5907144.1"/>
    </source>
</evidence>
<dbReference type="Proteomes" id="UP001596174">
    <property type="component" value="Unassembled WGS sequence"/>
</dbReference>
<evidence type="ECO:0000313" key="4">
    <source>
        <dbReference type="Proteomes" id="UP001596174"/>
    </source>
</evidence>
<comment type="similarity">
    <text evidence="1">Belongs to the universal stress protein A family.</text>
</comment>
<dbReference type="Gene3D" id="3.40.50.620">
    <property type="entry name" value="HUPs"/>
    <property type="match status" value="1"/>
</dbReference>
<proteinExistence type="inferred from homology"/>
<organism evidence="3 4">
    <name type="scientific">Streptacidiphilus monticola</name>
    <dbReference type="NCBI Taxonomy" id="2161674"/>
    <lineage>
        <taxon>Bacteria</taxon>
        <taxon>Bacillati</taxon>
        <taxon>Actinomycetota</taxon>
        <taxon>Actinomycetes</taxon>
        <taxon>Kitasatosporales</taxon>
        <taxon>Streptomycetaceae</taxon>
        <taxon>Streptacidiphilus</taxon>
    </lineage>
</organism>